<evidence type="ECO:0000313" key="2">
    <source>
        <dbReference type="Proteomes" id="UP000235371"/>
    </source>
</evidence>
<organism evidence="1 2">
    <name type="scientific">Hyaloscypha bicolor E</name>
    <dbReference type="NCBI Taxonomy" id="1095630"/>
    <lineage>
        <taxon>Eukaryota</taxon>
        <taxon>Fungi</taxon>
        <taxon>Dikarya</taxon>
        <taxon>Ascomycota</taxon>
        <taxon>Pezizomycotina</taxon>
        <taxon>Leotiomycetes</taxon>
        <taxon>Helotiales</taxon>
        <taxon>Hyaloscyphaceae</taxon>
        <taxon>Hyaloscypha</taxon>
        <taxon>Hyaloscypha bicolor</taxon>
    </lineage>
</organism>
<keyword evidence="2" id="KW-1185">Reference proteome</keyword>
<evidence type="ECO:0000313" key="1">
    <source>
        <dbReference type="EMBL" id="PMD57362.1"/>
    </source>
</evidence>
<protein>
    <submittedName>
        <fullName evidence="1">Uncharacterized protein</fullName>
    </submittedName>
</protein>
<dbReference type="OrthoDB" id="9977870at2759"/>
<dbReference type="AlphaFoldDB" id="A0A2J6T2W9"/>
<dbReference type="RefSeq" id="XP_024734266.1">
    <property type="nucleotide sequence ID" value="XM_024874648.1"/>
</dbReference>
<dbReference type="STRING" id="1095630.A0A2J6T2W9"/>
<dbReference type="GeneID" id="36582728"/>
<proteinExistence type="predicted"/>
<gene>
    <name evidence="1" type="ORF">K444DRAFT_52762</name>
</gene>
<name>A0A2J6T2W9_9HELO</name>
<dbReference type="EMBL" id="KZ613847">
    <property type="protein sequence ID" value="PMD57362.1"/>
    <property type="molecule type" value="Genomic_DNA"/>
</dbReference>
<dbReference type="InParanoid" id="A0A2J6T2W9"/>
<dbReference type="Proteomes" id="UP000235371">
    <property type="component" value="Unassembled WGS sequence"/>
</dbReference>
<reference evidence="1 2" key="1">
    <citation type="submission" date="2016-04" db="EMBL/GenBank/DDBJ databases">
        <title>A degradative enzymes factory behind the ericoid mycorrhizal symbiosis.</title>
        <authorList>
            <consortium name="DOE Joint Genome Institute"/>
            <person name="Martino E."/>
            <person name="Morin E."/>
            <person name="Grelet G."/>
            <person name="Kuo A."/>
            <person name="Kohler A."/>
            <person name="Daghino S."/>
            <person name="Barry K."/>
            <person name="Choi C."/>
            <person name="Cichocki N."/>
            <person name="Clum A."/>
            <person name="Copeland A."/>
            <person name="Hainaut M."/>
            <person name="Haridas S."/>
            <person name="Labutti K."/>
            <person name="Lindquist E."/>
            <person name="Lipzen A."/>
            <person name="Khouja H.-R."/>
            <person name="Murat C."/>
            <person name="Ohm R."/>
            <person name="Olson A."/>
            <person name="Spatafora J."/>
            <person name="Veneault-Fourrey C."/>
            <person name="Henrissat B."/>
            <person name="Grigoriev I."/>
            <person name="Martin F."/>
            <person name="Perotto S."/>
        </authorList>
    </citation>
    <scope>NUCLEOTIDE SEQUENCE [LARGE SCALE GENOMIC DNA]</scope>
    <source>
        <strain evidence="1 2">E</strain>
    </source>
</reference>
<sequence>MTADIIVNVFNVMNEPSPAFIIQLQIQDSQRLSEACEGKGKGLEGELSDSQLAAELYRENLEHYASILADLQMTRSIARACQTDGNLLTTSLSQEQTAASDREMACRLGGVADPNSIPPWTVISEEMDWELLAKSSTPSPPQPKLLLKGDMACQSRPTGRPDLFRASMTHCSLLAACGCS</sequence>
<accession>A0A2J6T2W9</accession>